<feature type="transmembrane region" description="Helical" evidence="1">
    <location>
        <begin position="224"/>
        <end position="245"/>
    </location>
</feature>
<comment type="caution">
    <text evidence="3">The sequence shown here is derived from an EMBL/GenBank/DDBJ whole genome shotgun (WGS) entry which is preliminary data.</text>
</comment>
<dbReference type="AlphaFoldDB" id="A0A3S0Y819"/>
<sequence>MTIFSKNRWRGPAIHLPKTTFGAFMWLFWTWWALLAVFRAFPGIDIYFSQLFFVAANCDATSAAGSICGGFPYRDSDIFDLLRTAFFRLPYIVAIWMAWKLIECYQQHGATFNAERARKLKVALGTLLIGPVLLVNVILKEHWGRPRPVQTDIFGGALHFAEAGSLAGKCVSNCSFVSGEAASAGWLFCLLLFIPKSLRYALFPPVAAISILTPAMRLSFGAHYLSDVVLGWLSSLVIFAALLALTESQQSQKNSEI</sequence>
<feature type="transmembrane region" description="Helical" evidence="1">
    <location>
        <begin position="122"/>
        <end position="139"/>
    </location>
</feature>
<feature type="transmembrane region" description="Helical" evidence="1">
    <location>
        <begin position="85"/>
        <end position="102"/>
    </location>
</feature>
<keyword evidence="1" id="KW-0812">Transmembrane</keyword>
<evidence type="ECO:0000256" key="1">
    <source>
        <dbReference type="SAM" id="Phobius"/>
    </source>
</evidence>
<keyword evidence="4" id="KW-1185">Reference proteome</keyword>
<evidence type="ECO:0000259" key="2">
    <source>
        <dbReference type="SMART" id="SM00014"/>
    </source>
</evidence>
<protein>
    <submittedName>
        <fullName evidence="3">Phosphatase PAP2 family protein</fullName>
    </submittedName>
</protein>
<feature type="domain" description="Phosphatidic acid phosphatase type 2/haloperoxidase" evidence="2">
    <location>
        <begin position="122"/>
        <end position="243"/>
    </location>
</feature>
<dbReference type="Pfam" id="PF01569">
    <property type="entry name" value="PAP2"/>
    <property type="match status" value="1"/>
</dbReference>
<feature type="transmembrane region" description="Helical" evidence="1">
    <location>
        <begin position="21"/>
        <end position="41"/>
    </location>
</feature>
<dbReference type="RefSeq" id="WP_126920802.1">
    <property type="nucleotide sequence ID" value="NZ_ML133687.1"/>
</dbReference>
<dbReference type="Proteomes" id="UP000278823">
    <property type="component" value="Unassembled WGS sequence"/>
</dbReference>
<dbReference type="InterPro" id="IPR000326">
    <property type="entry name" value="PAP2/HPO"/>
</dbReference>
<proteinExistence type="predicted"/>
<gene>
    <name evidence="3" type="ORF">EFQ99_09710</name>
</gene>
<reference evidence="4" key="1">
    <citation type="submission" date="2018-11" db="EMBL/GenBank/DDBJ databases">
        <title>Rhizobium chutanense sp. nov., isolated from root nodules of Phaseolus vulgaris in China.</title>
        <authorList>
            <person name="Huo Y."/>
        </authorList>
    </citation>
    <scope>NUCLEOTIDE SEQUENCE [LARGE SCALE GENOMIC DNA]</scope>
    <source>
        <strain evidence="4">CCBAU 65647</strain>
    </source>
</reference>
<dbReference type="SMART" id="SM00014">
    <property type="entry name" value="acidPPc"/>
    <property type="match status" value="1"/>
</dbReference>
<accession>A0A3S0Y819</accession>
<organism evidence="3 4">
    <name type="scientific">Rhizobium vallis</name>
    <dbReference type="NCBI Taxonomy" id="634290"/>
    <lineage>
        <taxon>Bacteria</taxon>
        <taxon>Pseudomonadati</taxon>
        <taxon>Pseudomonadota</taxon>
        <taxon>Alphaproteobacteria</taxon>
        <taxon>Hyphomicrobiales</taxon>
        <taxon>Rhizobiaceae</taxon>
        <taxon>Rhizobium/Agrobacterium group</taxon>
        <taxon>Rhizobium</taxon>
    </lineage>
</organism>
<keyword evidence="1" id="KW-0472">Membrane</keyword>
<dbReference type="SUPFAM" id="SSF48317">
    <property type="entry name" value="Acid phosphatase/Vanadium-dependent haloperoxidase"/>
    <property type="match status" value="1"/>
</dbReference>
<evidence type="ECO:0000313" key="3">
    <source>
        <dbReference type="EMBL" id="RUM26514.1"/>
    </source>
</evidence>
<keyword evidence="1" id="KW-1133">Transmembrane helix</keyword>
<name>A0A3S0Y819_9HYPH</name>
<dbReference type="InterPro" id="IPR036938">
    <property type="entry name" value="PAP2/HPO_sf"/>
</dbReference>
<dbReference type="EMBL" id="RJTH01000002">
    <property type="protein sequence ID" value="RUM26514.1"/>
    <property type="molecule type" value="Genomic_DNA"/>
</dbReference>
<feature type="transmembrane region" description="Helical" evidence="1">
    <location>
        <begin position="200"/>
        <end position="218"/>
    </location>
</feature>
<dbReference type="OrthoDB" id="9813524at2"/>
<dbReference type="Gene3D" id="1.20.144.10">
    <property type="entry name" value="Phosphatidic acid phosphatase type 2/haloperoxidase"/>
    <property type="match status" value="1"/>
</dbReference>
<evidence type="ECO:0000313" key="4">
    <source>
        <dbReference type="Proteomes" id="UP000278823"/>
    </source>
</evidence>